<evidence type="ECO:0000313" key="3">
    <source>
        <dbReference type="Proteomes" id="UP000824540"/>
    </source>
</evidence>
<name>A0A8T2PLJ3_9TELE</name>
<organism evidence="2 3">
    <name type="scientific">Albula glossodonta</name>
    <name type="common">roundjaw bonefish</name>
    <dbReference type="NCBI Taxonomy" id="121402"/>
    <lineage>
        <taxon>Eukaryota</taxon>
        <taxon>Metazoa</taxon>
        <taxon>Chordata</taxon>
        <taxon>Craniata</taxon>
        <taxon>Vertebrata</taxon>
        <taxon>Euteleostomi</taxon>
        <taxon>Actinopterygii</taxon>
        <taxon>Neopterygii</taxon>
        <taxon>Teleostei</taxon>
        <taxon>Albuliformes</taxon>
        <taxon>Albulidae</taxon>
        <taxon>Albula</taxon>
    </lineage>
</organism>
<dbReference type="EMBL" id="JAFBMS010000004">
    <property type="protein sequence ID" value="KAG9352976.1"/>
    <property type="molecule type" value="Genomic_DNA"/>
</dbReference>
<accession>A0A8T2PLJ3</accession>
<proteinExistence type="predicted"/>
<evidence type="ECO:0000313" key="2">
    <source>
        <dbReference type="EMBL" id="KAG9352976.1"/>
    </source>
</evidence>
<dbReference type="Proteomes" id="UP000824540">
    <property type="component" value="Unassembled WGS sequence"/>
</dbReference>
<gene>
    <name evidence="2" type="ORF">JZ751_017552</name>
</gene>
<reference evidence="2" key="1">
    <citation type="thesis" date="2021" institute="BYU ScholarsArchive" country="Provo, UT, USA">
        <title>Applications of and Algorithms for Genome Assembly and Genomic Analyses with an Emphasis on Marine Teleosts.</title>
        <authorList>
            <person name="Pickett B.D."/>
        </authorList>
    </citation>
    <scope>NUCLEOTIDE SEQUENCE</scope>
    <source>
        <strain evidence="2">HI-2016</strain>
    </source>
</reference>
<dbReference type="AlphaFoldDB" id="A0A8T2PLJ3"/>
<comment type="caution">
    <text evidence="2">The sequence shown here is derived from an EMBL/GenBank/DDBJ whole genome shotgun (WGS) entry which is preliminary data.</text>
</comment>
<sequence>MTEDSIQSGKKKESDREWEGVGLHCDTDAGAAPNGEPSPEVPTIQQTPVGGDLGLQLDLDVEQRLVLLTLLLDVVAQI</sequence>
<protein>
    <submittedName>
        <fullName evidence="2">Uncharacterized protein</fullName>
    </submittedName>
</protein>
<keyword evidence="3" id="KW-1185">Reference proteome</keyword>
<evidence type="ECO:0000256" key="1">
    <source>
        <dbReference type="SAM" id="MobiDB-lite"/>
    </source>
</evidence>
<feature type="region of interest" description="Disordered" evidence="1">
    <location>
        <begin position="1"/>
        <end position="47"/>
    </location>
</feature>
<feature type="compositionally biased region" description="Basic and acidic residues" evidence="1">
    <location>
        <begin position="10"/>
        <end position="19"/>
    </location>
</feature>